<dbReference type="PANTHER" id="PTHR34106">
    <property type="entry name" value="GLYCOSIDASE"/>
    <property type="match status" value="1"/>
</dbReference>
<comment type="caution">
    <text evidence="4">The sequence shown here is derived from an EMBL/GenBank/DDBJ whole genome shotgun (WGS) entry which is preliminary data.</text>
</comment>
<dbReference type="OrthoDB" id="9759709at2"/>
<dbReference type="RefSeq" id="WP_123611019.1">
    <property type="nucleotide sequence ID" value="NZ_RJVG01000022.1"/>
</dbReference>
<gene>
    <name evidence="4" type="ORF">EDD66_1227</name>
</gene>
<evidence type="ECO:0000256" key="1">
    <source>
        <dbReference type="ARBA" id="ARBA00022676"/>
    </source>
</evidence>
<dbReference type="AlphaFoldDB" id="A0A3N1X341"/>
<protein>
    <submittedName>
        <fullName evidence="4">Putative GH43/DUF377 family glycosyl hydrolase</fullName>
    </submittedName>
</protein>
<evidence type="ECO:0000313" key="5">
    <source>
        <dbReference type="Proteomes" id="UP000273083"/>
    </source>
</evidence>
<dbReference type="CDD" id="cd18612">
    <property type="entry name" value="GH130_Lin0857-like"/>
    <property type="match status" value="1"/>
</dbReference>
<sequence>MKEQTIIINDTNIARCENNPLLTPDMVKPSCEGFIVKGVFNCGVAKYKEEYILLCRVAEAVKSDSEDVVKFPVIVNEDGKSCFKTITLIKSENSELCFDDSRTITRGKDGNSNVVYLTTLSHLRIARSKDGVHFTIDEHPTIMPNAENECWGMEDPRITRIDDTYYINYTAVSPYGAETALITTKDFGNFTREGCIFLPENKDVTIFPEKINGKYYAFNRPVPKAIGTPDIWLSESNDLIHWGKHQHFYGVSDTGWENGRIGGGAPPIKTEKGWIKIYHAADRNSRYCLGVFLLDLENPDKILAKSEKPLLEPEEYYEKNGFFGEVVFTCGCLYEDNKVIIYYGAADDTICRADISLEELYSHLGIGEQS</sequence>
<keyword evidence="4" id="KW-0378">Hydrolase</keyword>
<keyword evidence="5" id="KW-1185">Reference proteome</keyword>
<name>A0A3N1X341_9FIRM</name>
<dbReference type="EMBL" id="RJVG01000022">
    <property type="protein sequence ID" value="ROR21220.1"/>
    <property type="molecule type" value="Genomic_DNA"/>
</dbReference>
<evidence type="ECO:0000256" key="3">
    <source>
        <dbReference type="ARBA" id="ARBA00024356"/>
    </source>
</evidence>
<dbReference type="GO" id="GO:0016787">
    <property type="term" value="F:hydrolase activity"/>
    <property type="evidence" value="ECO:0007669"/>
    <property type="project" value="UniProtKB-KW"/>
</dbReference>
<reference evidence="4 5" key="1">
    <citation type="submission" date="2018-11" db="EMBL/GenBank/DDBJ databases">
        <title>Genomic Encyclopedia of Type Strains, Phase IV (KMG-IV): sequencing the most valuable type-strain genomes for metagenomic binning, comparative biology and taxonomic classification.</title>
        <authorList>
            <person name="Goeker M."/>
        </authorList>
    </citation>
    <scope>NUCLEOTIDE SEQUENCE [LARGE SCALE GENOMIC DNA]</scope>
    <source>
        <strain evidence="4 5">DSM 26537</strain>
    </source>
</reference>
<accession>A0A3N1X341</accession>
<dbReference type="Pfam" id="PF04041">
    <property type="entry name" value="Glyco_hydro_130"/>
    <property type="match status" value="1"/>
</dbReference>
<organism evidence="4 5">
    <name type="scientific">Mobilisporobacter senegalensis</name>
    <dbReference type="NCBI Taxonomy" id="1329262"/>
    <lineage>
        <taxon>Bacteria</taxon>
        <taxon>Bacillati</taxon>
        <taxon>Bacillota</taxon>
        <taxon>Clostridia</taxon>
        <taxon>Lachnospirales</taxon>
        <taxon>Lachnospiraceae</taxon>
        <taxon>Mobilisporobacter</taxon>
    </lineage>
</organism>
<keyword evidence="1" id="KW-0328">Glycosyltransferase</keyword>
<keyword evidence="2" id="KW-0808">Transferase</keyword>
<dbReference type="PIRSF" id="PIRSF016202">
    <property type="entry name" value="PH1107"/>
    <property type="match status" value="1"/>
</dbReference>
<dbReference type="GO" id="GO:0016757">
    <property type="term" value="F:glycosyltransferase activity"/>
    <property type="evidence" value="ECO:0007669"/>
    <property type="project" value="UniProtKB-KW"/>
</dbReference>
<comment type="similarity">
    <text evidence="3">Belongs to the glycosyl hydrolase 130 family.</text>
</comment>
<proteinExistence type="inferred from homology"/>
<dbReference type="Proteomes" id="UP000273083">
    <property type="component" value="Unassembled WGS sequence"/>
</dbReference>
<evidence type="ECO:0000313" key="4">
    <source>
        <dbReference type="EMBL" id="ROR21220.1"/>
    </source>
</evidence>
<dbReference type="InterPro" id="IPR007184">
    <property type="entry name" value="Mannoside_phosphorylase"/>
</dbReference>
<dbReference type="InterPro" id="IPR023296">
    <property type="entry name" value="Glyco_hydro_beta-prop_sf"/>
</dbReference>
<dbReference type="SUPFAM" id="SSF75005">
    <property type="entry name" value="Arabinanase/levansucrase/invertase"/>
    <property type="match status" value="1"/>
</dbReference>
<dbReference type="Gene3D" id="2.115.10.20">
    <property type="entry name" value="Glycosyl hydrolase domain, family 43"/>
    <property type="match status" value="1"/>
</dbReference>
<dbReference type="PANTHER" id="PTHR34106:SF5">
    <property type="entry name" value="GLYCOSIDASE"/>
    <property type="match status" value="1"/>
</dbReference>
<evidence type="ECO:0000256" key="2">
    <source>
        <dbReference type="ARBA" id="ARBA00022679"/>
    </source>
</evidence>